<dbReference type="PANTHER" id="PTHR30595">
    <property type="entry name" value="GLPR-RELATED TRANSCRIPTIONAL REPRESSOR"/>
    <property type="match status" value="1"/>
</dbReference>
<evidence type="ECO:0000313" key="3">
    <source>
        <dbReference type="Proteomes" id="UP000823895"/>
    </source>
</evidence>
<dbReference type="InterPro" id="IPR038475">
    <property type="entry name" value="RecG_C_sf"/>
</dbReference>
<dbReference type="InterPro" id="IPR007421">
    <property type="entry name" value="Schlafen_AlbA_2_dom"/>
</dbReference>
<dbReference type="Gene3D" id="3.30.565.60">
    <property type="match status" value="1"/>
</dbReference>
<dbReference type="InterPro" id="IPR036388">
    <property type="entry name" value="WH-like_DNA-bd_sf"/>
</dbReference>
<proteinExistence type="predicted"/>
<dbReference type="InterPro" id="IPR038461">
    <property type="entry name" value="Schlafen_AlbA_2_dom_sf"/>
</dbReference>
<reference evidence="2" key="2">
    <citation type="submission" date="2021-04" db="EMBL/GenBank/DDBJ databases">
        <authorList>
            <person name="Gilroy R."/>
        </authorList>
    </citation>
    <scope>NUCLEOTIDE SEQUENCE</scope>
    <source>
        <strain evidence="2">CHK165-2605</strain>
    </source>
</reference>
<comment type="caution">
    <text evidence="2">The sequence shown here is derived from an EMBL/GenBank/DDBJ whole genome shotgun (WGS) entry which is preliminary data.</text>
</comment>
<name>A0A9D2P2Z8_9FIRM</name>
<protein>
    <submittedName>
        <fullName evidence="2">DNA binding domain-containing protein</fullName>
    </submittedName>
</protein>
<dbReference type="Gene3D" id="3.30.950.30">
    <property type="entry name" value="Schlafen, AAA domain"/>
    <property type="match status" value="1"/>
</dbReference>
<dbReference type="Proteomes" id="UP000823895">
    <property type="component" value="Unassembled WGS sequence"/>
</dbReference>
<feature type="domain" description="Schlafen AlbA-2" evidence="1">
    <location>
        <begin position="10"/>
        <end position="129"/>
    </location>
</feature>
<reference evidence="2" key="1">
    <citation type="journal article" date="2021" name="PeerJ">
        <title>Extensive microbial diversity within the chicken gut microbiome revealed by metagenomics and culture.</title>
        <authorList>
            <person name="Gilroy R."/>
            <person name="Ravi A."/>
            <person name="Getino M."/>
            <person name="Pursley I."/>
            <person name="Horton D.L."/>
            <person name="Alikhan N.F."/>
            <person name="Baker D."/>
            <person name="Gharbi K."/>
            <person name="Hall N."/>
            <person name="Watson M."/>
            <person name="Adriaenssens E.M."/>
            <person name="Foster-Nyarko E."/>
            <person name="Jarju S."/>
            <person name="Secka A."/>
            <person name="Antonio M."/>
            <person name="Oren A."/>
            <person name="Chaudhuri R.R."/>
            <person name="La Ragione R."/>
            <person name="Hildebrand F."/>
            <person name="Pallen M.J."/>
        </authorList>
    </citation>
    <scope>NUCLEOTIDE SEQUENCE</scope>
    <source>
        <strain evidence="2">CHK165-2605</strain>
    </source>
</reference>
<gene>
    <name evidence="2" type="ORF">H9756_05675</name>
</gene>
<organism evidence="2 3">
    <name type="scientific">Candidatus Mediterraneibacter gallistercoris</name>
    <dbReference type="NCBI Taxonomy" id="2838671"/>
    <lineage>
        <taxon>Bacteria</taxon>
        <taxon>Bacillati</taxon>
        <taxon>Bacillota</taxon>
        <taxon>Clostridia</taxon>
        <taxon>Lachnospirales</taxon>
        <taxon>Lachnospiraceae</taxon>
        <taxon>Mediterraneibacter</taxon>
    </lineage>
</organism>
<dbReference type="AlphaFoldDB" id="A0A9D2P2Z8"/>
<dbReference type="Pfam" id="PF13749">
    <property type="entry name" value="HATPase_c_4"/>
    <property type="match status" value="1"/>
</dbReference>
<accession>A0A9D2P2Z8</accession>
<dbReference type="PANTHER" id="PTHR30595:SF6">
    <property type="entry name" value="SCHLAFEN ALBA-2 DOMAIN-CONTAINING PROTEIN"/>
    <property type="match status" value="1"/>
</dbReference>
<dbReference type="Pfam" id="PF04326">
    <property type="entry name" value="SLFN_AlbA_2"/>
    <property type="match status" value="1"/>
</dbReference>
<evidence type="ECO:0000313" key="2">
    <source>
        <dbReference type="EMBL" id="HJC43157.1"/>
    </source>
</evidence>
<sequence>MTIEEILAGESKNVEFKENLSEKSIKYMKSVVAFANGTGGKIIFGIADKTRKVIGFDKEEVFEKMDAIANAVSDSCEPAIIPDITLQTVDDKTIIAVEVSGGKQRPYYIKALGKEGGVYVRVAGTTRLADEYMIKELMFEGSNRYFDQTLCTGLDVTDEDIDALCKAMKEQAIKNAHNEEQKASVKDVGKQQLRSWGVLIERDGKDYPSNAYAILTGCGGLHVATQCGVFKGTTKEVFVDRREYTGPIWEQIEEAFQFVLRNIHLGATIVGIYRQDVYEIPPDAIRELIINAAVHRSYLDHGNIQVAVYDNRLEITSPGKLPMGQTLERMKEGYSQIRNEALAYAFSYMNLIEHWGSGIPRIIGKVKAAGLREPEFIGGEVDLRINIYRGQIDGTNSLQHSADGTETADKLPENCRKVADKLPITEQEQKIHKYALENGSISTAQAVELLGVKQRRAREILGKMVDNCWLRKEGASRSTVYVINTERR</sequence>
<evidence type="ECO:0000259" key="1">
    <source>
        <dbReference type="Pfam" id="PF04326"/>
    </source>
</evidence>
<dbReference type="Gene3D" id="1.10.10.10">
    <property type="entry name" value="Winged helix-like DNA-binding domain superfamily/Winged helix DNA-binding domain"/>
    <property type="match status" value="1"/>
</dbReference>
<dbReference type="EMBL" id="DWWI01000118">
    <property type="protein sequence ID" value="HJC43157.1"/>
    <property type="molecule type" value="Genomic_DNA"/>
</dbReference>